<dbReference type="SUPFAM" id="SSF50923">
    <property type="entry name" value="Hemopexin-like domain"/>
    <property type="match status" value="1"/>
</dbReference>
<feature type="binding site" evidence="12">
    <location>
        <position position="311"/>
    </location>
    <ligand>
        <name>Ca(2+)</name>
        <dbReference type="ChEBI" id="CHEBI:29108"/>
        <label>1</label>
    </ligand>
</feature>
<evidence type="ECO:0000256" key="2">
    <source>
        <dbReference type="ARBA" id="ARBA00022670"/>
    </source>
</evidence>
<feature type="binding site" evidence="12">
    <location>
        <position position="311"/>
    </location>
    <ligand>
        <name>Ca(2+)</name>
        <dbReference type="ChEBI" id="CHEBI:29108"/>
        <label>3</label>
    </ligand>
</feature>
<feature type="binding site" evidence="12">
    <location>
        <position position="531"/>
    </location>
    <ligand>
        <name>Ca(2+)</name>
        <dbReference type="ChEBI" id="CHEBI:29108"/>
        <label>5</label>
    </ligand>
</feature>
<evidence type="ECO:0000256" key="6">
    <source>
        <dbReference type="ARBA" id="ARBA00022801"/>
    </source>
</evidence>
<dbReference type="SUPFAM" id="SSF47090">
    <property type="entry name" value="PGBD-like"/>
    <property type="match status" value="1"/>
</dbReference>
<evidence type="ECO:0000259" key="16">
    <source>
        <dbReference type="SMART" id="SM00235"/>
    </source>
</evidence>
<dbReference type="GO" id="GO:0008270">
    <property type="term" value="F:zinc ion binding"/>
    <property type="evidence" value="ECO:0007669"/>
    <property type="project" value="InterPro"/>
</dbReference>
<feature type="binding site" evidence="12">
    <location>
        <position position="302"/>
    </location>
    <ligand>
        <name>Ca(2+)</name>
        <dbReference type="ChEBI" id="CHEBI:29108"/>
        <label>2</label>
    </ligand>
</feature>
<dbReference type="CDD" id="cd00094">
    <property type="entry name" value="HX"/>
    <property type="match status" value="1"/>
</dbReference>
<feature type="binding site" evidence="12">
    <location>
        <position position="306"/>
    </location>
    <ligand>
        <name>Zn(2+)</name>
        <dbReference type="ChEBI" id="CHEBI:29105"/>
        <label>1</label>
    </ligand>
</feature>
<feature type="binding site" evidence="11">
    <location>
        <position position="336"/>
    </location>
    <ligand>
        <name>Zn(2+)</name>
        <dbReference type="ChEBI" id="CHEBI:29105"/>
        <label>2</label>
        <note>catalytic</note>
    </ligand>
</feature>
<feature type="binding site" evidence="12">
    <location>
        <position position="308"/>
    </location>
    <ligand>
        <name>Ca(2+)</name>
        <dbReference type="ChEBI" id="CHEBI:29108"/>
        <label>3</label>
    </ligand>
</feature>
<keyword evidence="3 11" id="KW-0479">Metal-binding</keyword>
<dbReference type="InterPro" id="IPR021190">
    <property type="entry name" value="Pept_M10A"/>
</dbReference>
<keyword evidence="15" id="KW-0812">Transmembrane</keyword>
<feature type="repeat" description="Hemopexin" evidence="14">
    <location>
        <begin position="623"/>
        <end position="670"/>
    </location>
</feature>
<comment type="similarity">
    <text evidence="1">Belongs to the peptidase M10A family.</text>
</comment>
<dbReference type="InterPro" id="IPR000585">
    <property type="entry name" value="Hemopexin-like_dom"/>
</dbReference>
<feature type="active site" evidence="10">
    <location>
        <position position="333"/>
    </location>
</feature>
<reference evidence="17" key="1">
    <citation type="journal article" date="2014" name="BMC Genomics">
        <title>Characterizing the developmental transcriptome of the oriental fruit fly, Bactrocera dorsalis (Diptera: Tephritidae) through comparative genomic analysis with Drosophila melanogaster utilizing modENCODE datasets.</title>
        <authorList>
            <person name="Geib S.M."/>
            <person name="Calla B."/>
            <person name="Hall B."/>
            <person name="Hou S."/>
            <person name="Manoukis N.C."/>
        </authorList>
    </citation>
    <scope>NUCLEOTIDE SEQUENCE</scope>
    <source>
        <strain evidence="17">Punador</strain>
    </source>
</reference>
<dbReference type="Pfam" id="PF00045">
    <property type="entry name" value="Hemopexin"/>
    <property type="match status" value="4"/>
</dbReference>
<feature type="binding site" description="in inhibited form" evidence="12">
    <location>
        <position position="166"/>
    </location>
    <ligand>
        <name>Zn(2+)</name>
        <dbReference type="ChEBI" id="CHEBI:29105"/>
        <label>2</label>
        <note>catalytic</note>
    </ligand>
</feature>
<comment type="cofactor">
    <cofactor evidence="12">
        <name>Ca(2+)</name>
        <dbReference type="ChEBI" id="CHEBI:29108"/>
    </cofactor>
    <text evidence="12">Can bind about 5 Ca(2+) ions per subunit.</text>
</comment>
<dbReference type="PROSITE" id="PS51642">
    <property type="entry name" value="HEMOPEXIN_2"/>
    <property type="match status" value="4"/>
</dbReference>
<dbReference type="OrthoDB" id="406838at2759"/>
<evidence type="ECO:0000256" key="13">
    <source>
        <dbReference type="PIRSR" id="PIRSR621190-3"/>
    </source>
</evidence>
<dbReference type="InterPro" id="IPR018487">
    <property type="entry name" value="Hemopexin-like_repeat"/>
</dbReference>
<feature type="binding site" evidence="12">
    <location>
        <position position="266"/>
    </location>
    <ligand>
        <name>Ca(2+)</name>
        <dbReference type="ChEBI" id="CHEBI:29108"/>
        <label>2</label>
    </ligand>
</feature>
<feature type="binding site" evidence="12">
    <location>
        <position position="291"/>
    </location>
    <ligand>
        <name>Zn(2+)</name>
        <dbReference type="ChEBI" id="CHEBI:29105"/>
        <label>1</label>
    </ligand>
</feature>
<keyword evidence="13" id="KW-1015">Disulfide bond</keyword>
<dbReference type="PANTHER" id="PTHR10201:SF169">
    <property type="entry name" value="MATRIX METALLOPROTEINASE-16-LIKE PROTEIN"/>
    <property type="match status" value="1"/>
</dbReference>
<feature type="non-terminal residue" evidence="17">
    <location>
        <position position="1"/>
    </location>
</feature>
<keyword evidence="8" id="KW-0482">Metalloprotease</keyword>
<feature type="disulfide bond" evidence="13">
    <location>
        <begin position="475"/>
        <end position="670"/>
    </location>
</feature>
<dbReference type="Gene3D" id="2.110.10.10">
    <property type="entry name" value="Hemopexin-like domain"/>
    <property type="match status" value="1"/>
</dbReference>
<dbReference type="SMART" id="SM00120">
    <property type="entry name" value="HX"/>
    <property type="match status" value="4"/>
</dbReference>
<feature type="domain" description="Peptidase metallopeptidase" evidence="16">
    <location>
        <begin position="213"/>
        <end position="374"/>
    </location>
</feature>
<organism evidence="17">
    <name type="scientific">Bactrocera dorsalis</name>
    <name type="common">Oriental fruit fly</name>
    <name type="synonym">Dacus dorsalis</name>
    <dbReference type="NCBI Taxonomy" id="27457"/>
    <lineage>
        <taxon>Eukaryota</taxon>
        <taxon>Metazoa</taxon>
        <taxon>Ecdysozoa</taxon>
        <taxon>Arthropoda</taxon>
        <taxon>Hexapoda</taxon>
        <taxon>Insecta</taxon>
        <taxon>Pterygota</taxon>
        <taxon>Neoptera</taxon>
        <taxon>Endopterygota</taxon>
        <taxon>Diptera</taxon>
        <taxon>Brachycera</taxon>
        <taxon>Muscomorpha</taxon>
        <taxon>Tephritoidea</taxon>
        <taxon>Tephritidae</taxon>
        <taxon>Bactrocera</taxon>
        <taxon>Bactrocera</taxon>
    </lineage>
</organism>
<proteinExistence type="inferred from homology"/>
<dbReference type="GO" id="GO:0030198">
    <property type="term" value="P:extracellular matrix organization"/>
    <property type="evidence" value="ECO:0007669"/>
    <property type="project" value="TreeGrafter"/>
</dbReference>
<dbReference type="PANTHER" id="PTHR10201">
    <property type="entry name" value="MATRIX METALLOPROTEINASE"/>
    <property type="match status" value="1"/>
</dbReference>
<evidence type="ECO:0000256" key="4">
    <source>
        <dbReference type="ARBA" id="ARBA00022729"/>
    </source>
</evidence>
<evidence type="ECO:0000256" key="1">
    <source>
        <dbReference type="ARBA" id="ARBA00010370"/>
    </source>
</evidence>
<keyword evidence="9" id="KW-0865">Zymogen</keyword>
<dbReference type="SMART" id="SM00235">
    <property type="entry name" value="ZnMc"/>
    <property type="match status" value="1"/>
</dbReference>
<evidence type="ECO:0000256" key="11">
    <source>
        <dbReference type="PIRSR" id="PIRSR001191-2"/>
    </source>
</evidence>
<keyword evidence="12" id="KW-0106">Calcium</keyword>
<keyword evidence="6" id="KW-0378">Hydrolase</keyword>
<dbReference type="GO" id="GO:0030574">
    <property type="term" value="P:collagen catabolic process"/>
    <property type="evidence" value="ECO:0007669"/>
    <property type="project" value="TreeGrafter"/>
</dbReference>
<feature type="binding site" evidence="12">
    <location>
        <position position="304"/>
    </location>
    <ligand>
        <name>Ca(2+)</name>
        <dbReference type="ChEBI" id="CHEBI:29108"/>
        <label>2</label>
    </ligand>
</feature>
<feature type="repeat" description="Hemopexin" evidence="14">
    <location>
        <begin position="575"/>
        <end position="622"/>
    </location>
</feature>
<evidence type="ECO:0000256" key="5">
    <source>
        <dbReference type="ARBA" id="ARBA00022737"/>
    </source>
</evidence>
<dbReference type="SUPFAM" id="SSF55486">
    <property type="entry name" value="Metalloproteases ('zincins'), catalytic domain"/>
    <property type="match status" value="1"/>
</dbReference>
<evidence type="ECO:0000256" key="12">
    <source>
        <dbReference type="PIRSR" id="PIRSR621190-2"/>
    </source>
</evidence>
<feature type="binding site" evidence="12">
    <location>
        <position position="350"/>
    </location>
    <ligand>
        <name>Zn(2+)</name>
        <dbReference type="ChEBI" id="CHEBI:29105"/>
        <label>2</label>
        <note>catalytic</note>
    </ligand>
</feature>
<gene>
    <name evidence="17" type="primary">MMP16</name>
</gene>
<dbReference type="InterPro" id="IPR033739">
    <property type="entry name" value="M10A_MMP"/>
</dbReference>
<accession>A0A034VUE2</accession>
<evidence type="ECO:0000256" key="9">
    <source>
        <dbReference type="ARBA" id="ARBA00023145"/>
    </source>
</evidence>
<dbReference type="GO" id="GO:0005615">
    <property type="term" value="C:extracellular space"/>
    <property type="evidence" value="ECO:0007669"/>
    <property type="project" value="TreeGrafter"/>
</dbReference>
<dbReference type="Gene3D" id="3.40.390.10">
    <property type="entry name" value="Collagenase (Catalytic Domain)"/>
    <property type="match status" value="1"/>
</dbReference>
<dbReference type="GO" id="GO:0004222">
    <property type="term" value="F:metalloendopeptidase activity"/>
    <property type="evidence" value="ECO:0007669"/>
    <property type="project" value="InterPro"/>
</dbReference>
<keyword evidence="5" id="KW-0677">Repeat</keyword>
<dbReference type="GO" id="GO:0006508">
    <property type="term" value="P:proteolysis"/>
    <property type="evidence" value="ECO:0007669"/>
    <property type="project" value="UniProtKB-KW"/>
</dbReference>
<sequence length="694" mass="79501">SHDSRRYVTSDRLNGRTLKSVAKICSPRAELCVRATVNGSVLIIFKIMTSLWLCLIICLALAWETRQAPAKPNIQDSITATTTTKIEEITQEADAREKRNIEVPPPEILRFMRRFGYLEANPSDSESLYHESAIVEAIKNVQKYGALNQTGELDNQTLELFSKPRCGVPDIEGTPYYLTSSTQRAYVQSIRDRRSESRAGSDFRVRRKRFVVGAPTWKKRRLRYFISNWSRKIPKSQVERDIARALELWARYSGLRFERVNDTDADIILYFGTRYHGDNFSFDGPGNILAHAFYPYEMGSWGGDVHFDEDENWQQNSTDLATGVDFYAVAAHEIGHSLGLAHSPHYNSIMFPYYKGPGAGTTLDYDDTLAMYTIYLTKILEDDENVVTIPEEPQITLSTPTFHVEKEERSKQTTTSTLPSFHEDYETVNQHKSRFASSTTKLTELSTNNTDIPPPIPTLPTLWPKPELSKIPNICLGKFDAVSVLNGTVHVFKNEYVYKLTPRYTVMNGYPLNIYEMFPFLPADVKRIDAAYERYDGAGVFFTGDKYWVFSYAHSKRPTLIENSPLPIENLIGYATHIDAVMLWPKNNLTYIFAGERFWRYNDRLKTLDIGYPKPMRRWSGIPGHINAAATLNNGKTYFFKNNLYWLYDNANIRPMRGYPRRASSAWLHCVTTTRKPLRNYNTTVTFIAPSALT</sequence>
<feature type="binding site" evidence="12">
    <location>
        <position position="276"/>
    </location>
    <ligand>
        <name>Zn(2+)</name>
        <dbReference type="ChEBI" id="CHEBI:29105"/>
        <label>1</label>
    </ligand>
</feature>
<evidence type="ECO:0000256" key="14">
    <source>
        <dbReference type="PROSITE-ProRule" id="PRU01011"/>
    </source>
</evidence>
<dbReference type="PIRSF" id="PIRSF001191">
    <property type="entry name" value="Peptidase_M10A_matrix"/>
    <property type="match status" value="1"/>
</dbReference>
<evidence type="ECO:0000256" key="15">
    <source>
        <dbReference type="SAM" id="Phobius"/>
    </source>
</evidence>
<evidence type="ECO:0000313" key="17">
    <source>
        <dbReference type="EMBL" id="JAC46956.1"/>
    </source>
</evidence>
<feature type="binding site" evidence="12">
    <location>
        <position position="480"/>
    </location>
    <ligand>
        <name>Ca(2+)</name>
        <dbReference type="ChEBI" id="CHEBI:29108"/>
        <label>4</label>
    </ligand>
</feature>
<dbReference type="InterPro" id="IPR036365">
    <property type="entry name" value="PGBD-like_sf"/>
</dbReference>
<dbReference type="InterPro" id="IPR024079">
    <property type="entry name" value="MetalloPept_cat_dom_sf"/>
</dbReference>
<evidence type="ECO:0000256" key="3">
    <source>
        <dbReference type="ARBA" id="ARBA00022723"/>
    </source>
</evidence>
<keyword evidence="2" id="KW-0645">Protease</keyword>
<dbReference type="EMBL" id="GAKP01011996">
    <property type="protein sequence ID" value="JAC46956.1"/>
    <property type="molecule type" value="Transcribed_RNA"/>
</dbReference>
<dbReference type="InterPro" id="IPR021158">
    <property type="entry name" value="Pept_M10A_Zn_BS"/>
</dbReference>
<protein>
    <submittedName>
        <fullName evidence="17">Matrix metalloproteinase-16</fullName>
    </submittedName>
</protein>
<feature type="binding site" evidence="12">
    <location>
        <position position="284"/>
    </location>
    <ligand>
        <name>Ca(2+)</name>
        <dbReference type="ChEBI" id="CHEBI:29108"/>
        <label>3</label>
    </ligand>
</feature>
<feature type="transmembrane region" description="Helical" evidence="15">
    <location>
        <begin position="43"/>
        <end position="63"/>
    </location>
</feature>
<evidence type="ECO:0000256" key="7">
    <source>
        <dbReference type="ARBA" id="ARBA00022833"/>
    </source>
</evidence>
<comment type="cofactor">
    <cofactor evidence="12">
        <name>Zn(2+)</name>
        <dbReference type="ChEBI" id="CHEBI:29105"/>
    </cofactor>
    <text evidence="12">Binds 2 Zn(2+) ions per subunit.</text>
</comment>
<evidence type="ECO:0000256" key="10">
    <source>
        <dbReference type="PIRSR" id="PIRSR001191-1"/>
    </source>
</evidence>
<feature type="binding site" evidence="12">
    <location>
        <position position="283"/>
    </location>
    <ligand>
        <name>Ca(2+)</name>
        <dbReference type="ChEBI" id="CHEBI:29108"/>
        <label>3</label>
    </ligand>
</feature>
<dbReference type="InterPro" id="IPR006026">
    <property type="entry name" value="Peptidase_Metallo"/>
</dbReference>
<keyword evidence="15" id="KW-1133">Transmembrane helix</keyword>
<feature type="binding site" evidence="12">
    <location>
        <position position="529"/>
    </location>
    <ligand>
        <name>Ca(2+)</name>
        <dbReference type="ChEBI" id="CHEBI:29108"/>
        <label>4</label>
    </ligand>
</feature>
<evidence type="ECO:0000256" key="8">
    <source>
        <dbReference type="ARBA" id="ARBA00023049"/>
    </source>
</evidence>
<name>A0A034VUE2_BACDO</name>
<feature type="repeat" description="Hemopexin" evidence="14">
    <location>
        <begin position="525"/>
        <end position="568"/>
    </location>
</feature>
<keyword evidence="7 11" id="KW-0862">Zinc</keyword>
<feature type="binding site" evidence="12">
    <location>
        <position position="278"/>
    </location>
    <ligand>
        <name>Zn(2+)</name>
        <dbReference type="ChEBI" id="CHEBI:29105"/>
        <label>1</label>
    </ligand>
</feature>
<dbReference type="AlphaFoldDB" id="A0A034VUE2"/>
<dbReference type="PROSITE" id="PS00546">
    <property type="entry name" value="CYSTEINE_SWITCH"/>
    <property type="match status" value="1"/>
</dbReference>
<dbReference type="Pfam" id="PF00413">
    <property type="entry name" value="Peptidase_M10"/>
    <property type="match status" value="1"/>
</dbReference>
<keyword evidence="15" id="KW-0472">Membrane</keyword>
<feature type="repeat" description="Hemopexin" evidence="14">
    <location>
        <begin position="476"/>
        <end position="521"/>
    </location>
</feature>
<feature type="binding site" evidence="11">
    <location>
        <position position="342"/>
    </location>
    <ligand>
        <name>Zn(2+)</name>
        <dbReference type="ChEBI" id="CHEBI:29105"/>
        <label>2</label>
        <note>catalytic</note>
    </ligand>
</feature>
<dbReference type="PRINTS" id="PR00138">
    <property type="entry name" value="MATRIXIN"/>
</dbReference>
<feature type="binding site" evidence="11">
    <location>
        <position position="332"/>
    </location>
    <ligand>
        <name>Zn(2+)</name>
        <dbReference type="ChEBI" id="CHEBI:29105"/>
        <label>2</label>
        <note>catalytic</note>
    </ligand>
</feature>
<dbReference type="InterPro" id="IPR001818">
    <property type="entry name" value="Pept_M10_metallopeptidase"/>
</dbReference>
<dbReference type="GO" id="GO:0031012">
    <property type="term" value="C:extracellular matrix"/>
    <property type="evidence" value="ECO:0007669"/>
    <property type="project" value="InterPro"/>
</dbReference>
<keyword evidence="4" id="KW-0732">Signal</keyword>
<dbReference type="InterPro" id="IPR036375">
    <property type="entry name" value="Hemopexin-like_dom_sf"/>
</dbReference>
<dbReference type="CDD" id="cd04278">
    <property type="entry name" value="ZnMc_MMP"/>
    <property type="match status" value="1"/>
</dbReference>